<name>A0AAD4VSM4_PRUDU</name>
<organism evidence="1 2">
    <name type="scientific">Prunus dulcis</name>
    <name type="common">Almond</name>
    <name type="synonym">Amygdalus dulcis</name>
    <dbReference type="NCBI Taxonomy" id="3755"/>
    <lineage>
        <taxon>Eukaryota</taxon>
        <taxon>Viridiplantae</taxon>
        <taxon>Streptophyta</taxon>
        <taxon>Embryophyta</taxon>
        <taxon>Tracheophyta</taxon>
        <taxon>Spermatophyta</taxon>
        <taxon>Magnoliopsida</taxon>
        <taxon>eudicotyledons</taxon>
        <taxon>Gunneridae</taxon>
        <taxon>Pentapetalae</taxon>
        <taxon>rosids</taxon>
        <taxon>fabids</taxon>
        <taxon>Rosales</taxon>
        <taxon>Rosaceae</taxon>
        <taxon>Amygdaloideae</taxon>
        <taxon>Amygdaleae</taxon>
        <taxon>Prunus</taxon>
    </lineage>
</organism>
<comment type="caution">
    <text evidence="1">The sequence shown here is derived from an EMBL/GenBank/DDBJ whole genome shotgun (WGS) entry which is preliminary data.</text>
</comment>
<dbReference type="EMBL" id="JAJFAZ020000005">
    <property type="protein sequence ID" value="KAI5329102.1"/>
    <property type="molecule type" value="Genomic_DNA"/>
</dbReference>
<dbReference type="Proteomes" id="UP001054821">
    <property type="component" value="Chromosome 5"/>
</dbReference>
<proteinExistence type="predicted"/>
<accession>A0AAD4VSM4</accession>
<evidence type="ECO:0000313" key="2">
    <source>
        <dbReference type="Proteomes" id="UP001054821"/>
    </source>
</evidence>
<gene>
    <name evidence="1" type="ORF">L3X38_028499</name>
</gene>
<protein>
    <submittedName>
        <fullName evidence="1">Uncharacterized protein</fullName>
    </submittedName>
</protein>
<keyword evidence="2" id="KW-1185">Reference proteome</keyword>
<evidence type="ECO:0000313" key="1">
    <source>
        <dbReference type="EMBL" id="KAI5329102.1"/>
    </source>
</evidence>
<sequence>MHDFTLQFQHELHLNYNKLGHTNPILETKLCQFVLHLNCNKIGHVNTDSCSLDPSISYAVIKLAKRAGFFSFDSNGNPTVDFSCSRRACLVKTEEGSSVHELPYRLKQENVQSIINVNEPNLVFRPEWFSEMKYVAVLQLGRWESSAKYPNQVEDSEFLKGLKNMRQLRYLRT</sequence>
<dbReference type="AlphaFoldDB" id="A0AAD4VSM4"/>
<reference evidence="1 2" key="1">
    <citation type="journal article" date="2022" name="G3 (Bethesda)">
        <title>Whole-genome sequence and methylome profiling of the almond [Prunus dulcis (Mill.) D.A. Webb] cultivar 'Nonpareil'.</title>
        <authorList>
            <person name="D'Amico-Willman K.M."/>
            <person name="Ouma W.Z."/>
            <person name="Meulia T."/>
            <person name="Sideli G.M."/>
            <person name="Gradziel T.M."/>
            <person name="Fresnedo-Ramirez J."/>
        </authorList>
    </citation>
    <scope>NUCLEOTIDE SEQUENCE [LARGE SCALE GENOMIC DNA]</scope>
    <source>
        <strain evidence="1">Clone GOH B32 T37-40</strain>
    </source>
</reference>